<evidence type="ECO:0000256" key="1">
    <source>
        <dbReference type="ARBA" id="ARBA00022690"/>
    </source>
</evidence>
<feature type="signal peptide" evidence="3">
    <location>
        <begin position="1"/>
        <end position="24"/>
    </location>
</feature>
<evidence type="ECO:0000256" key="3">
    <source>
        <dbReference type="SAM" id="SignalP"/>
    </source>
</evidence>
<sequence length="86" mass="8944">MPASVGPGPGIILCLLSGACLVDTTTTGSLPTQSDMALLQKMVTDQPLANHVTSPFLMSMLMSQVWLGARGSTRNEMYSLSTIGSG</sequence>
<dbReference type="Proteomes" id="UP000440578">
    <property type="component" value="Unassembled WGS sequence"/>
</dbReference>
<accession>A0A6A4W1A4</accession>
<name>A0A6A4W1A4_AMPAM</name>
<feature type="chain" id="PRO_5025593997" evidence="3">
    <location>
        <begin position="25"/>
        <end position="86"/>
    </location>
</feature>
<dbReference type="Gene3D" id="3.30.497.10">
    <property type="entry name" value="Antithrombin, subunit I, domain 2"/>
    <property type="match status" value="1"/>
</dbReference>
<dbReference type="SUPFAM" id="SSF56574">
    <property type="entry name" value="Serpins"/>
    <property type="match status" value="1"/>
</dbReference>
<evidence type="ECO:0000256" key="2">
    <source>
        <dbReference type="ARBA" id="ARBA00022900"/>
    </source>
</evidence>
<protein>
    <submittedName>
        <fullName evidence="4">Uncharacterized protein</fullName>
    </submittedName>
</protein>
<reference evidence="4 5" key="1">
    <citation type="submission" date="2019-07" db="EMBL/GenBank/DDBJ databases">
        <title>Draft genome assembly of a fouling barnacle, Amphibalanus amphitrite (Darwin, 1854): The first reference genome for Thecostraca.</title>
        <authorList>
            <person name="Kim W."/>
        </authorList>
    </citation>
    <scope>NUCLEOTIDE SEQUENCE [LARGE SCALE GENOMIC DNA]</scope>
    <source>
        <strain evidence="4">SNU_AA5</strain>
        <tissue evidence="4">Soma without cirri and trophi</tissue>
    </source>
</reference>
<keyword evidence="5" id="KW-1185">Reference proteome</keyword>
<dbReference type="EMBL" id="VIIS01001489">
    <property type="protein sequence ID" value="KAF0297450.1"/>
    <property type="molecule type" value="Genomic_DNA"/>
</dbReference>
<organism evidence="4 5">
    <name type="scientific">Amphibalanus amphitrite</name>
    <name type="common">Striped barnacle</name>
    <name type="synonym">Balanus amphitrite</name>
    <dbReference type="NCBI Taxonomy" id="1232801"/>
    <lineage>
        <taxon>Eukaryota</taxon>
        <taxon>Metazoa</taxon>
        <taxon>Ecdysozoa</taxon>
        <taxon>Arthropoda</taxon>
        <taxon>Crustacea</taxon>
        <taxon>Multicrustacea</taxon>
        <taxon>Cirripedia</taxon>
        <taxon>Thoracica</taxon>
        <taxon>Thoracicalcarea</taxon>
        <taxon>Balanomorpha</taxon>
        <taxon>Balanoidea</taxon>
        <taxon>Balanidae</taxon>
        <taxon>Amphibalaninae</taxon>
        <taxon>Amphibalanus</taxon>
    </lineage>
</organism>
<proteinExistence type="predicted"/>
<dbReference type="InterPro" id="IPR042178">
    <property type="entry name" value="Serpin_sf_1"/>
</dbReference>
<comment type="caution">
    <text evidence="4">The sequence shown here is derived from an EMBL/GenBank/DDBJ whole genome shotgun (WGS) entry which is preliminary data.</text>
</comment>
<dbReference type="InterPro" id="IPR036186">
    <property type="entry name" value="Serpin_sf"/>
</dbReference>
<evidence type="ECO:0000313" key="4">
    <source>
        <dbReference type="EMBL" id="KAF0297450.1"/>
    </source>
</evidence>
<dbReference type="AlphaFoldDB" id="A0A6A4W1A4"/>
<dbReference type="GO" id="GO:0004867">
    <property type="term" value="F:serine-type endopeptidase inhibitor activity"/>
    <property type="evidence" value="ECO:0007669"/>
    <property type="project" value="UniProtKB-KW"/>
</dbReference>
<gene>
    <name evidence="4" type="ORF">FJT64_005085</name>
</gene>
<evidence type="ECO:0000313" key="5">
    <source>
        <dbReference type="Proteomes" id="UP000440578"/>
    </source>
</evidence>
<keyword evidence="3" id="KW-0732">Signal</keyword>
<keyword evidence="2" id="KW-0722">Serine protease inhibitor</keyword>
<dbReference type="OrthoDB" id="6353344at2759"/>
<keyword evidence="1" id="KW-0646">Protease inhibitor</keyword>